<organism evidence="1 2">
    <name type="scientific">Candidatus Defluviibacterium haderslevense</name>
    <dbReference type="NCBI Taxonomy" id="2981993"/>
    <lineage>
        <taxon>Bacteria</taxon>
        <taxon>Pseudomonadati</taxon>
        <taxon>Bacteroidota</taxon>
        <taxon>Saprospiria</taxon>
        <taxon>Saprospirales</taxon>
        <taxon>Saprospiraceae</taxon>
        <taxon>Candidatus Defluviibacterium</taxon>
    </lineage>
</organism>
<gene>
    <name evidence="1" type="ORF">IPO85_12325</name>
</gene>
<sequence>MSSINGNPDPFTKEYCVEKFPYDAKNILAKRLRVFLTQWVRILVILNLENYIDCIAEKNAYWNIFNQPNYINGCHHMLYAYEVRHSVPTAVATKRIFHDFAINDWSS</sequence>
<name>A0A9D7XF38_9BACT</name>
<comment type="caution">
    <text evidence="1">The sequence shown here is derived from an EMBL/GenBank/DDBJ whole genome shotgun (WGS) entry which is preliminary data.</text>
</comment>
<proteinExistence type="predicted"/>
<accession>A0A9D7XF38</accession>
<dbReference type="Proteomes" id="UP000808349">
    <property type="component" value="Unassembled WGS sequence"/>
</dbReference>
<dbReference type="EMBL" id="JADKFW010000009">
    <property type="protein sequence ID" value="MBK9718271.1"/>
    <property type="molecule type" value="Genomic_DNA"/>
</dbReference>
<evidence type="ECO:0000313" key="2">
    <source>
        <dbReference type="Proteomes" id="UP000808349"/>
    </source>
</evidence>
<dbReference type="AlphaFoldDB" id="A0A9D7XF38"/>
<evidence type="ECO:0000313" key="1">
    <source>
        <dbReference type="EMBL" id="MBK9718271.1"/>
    </source>
</evidence>
<protein>
    <submittedName>
        <fullName evidence="1">Uncharacterized protein</fullName>
    </submittedName>
</protein>
<reference evidence="1 2" key="1">
    <citation type="submission" date="2020-10" db="EMBL/GenBank/DDBJ databases">
        <title>Connecting structure to function with the recovery of over 1000 high-quality activated sludge metagenome-assembled genomes encoding full-length rRNA genes using long-read sequencing.</title>
        <authorList>
            <person name="Singleton C.M."/>
            <person name="Petriglieri F."/>
            <person name="Kristensen J.M."/>
            <person name="Kirkegaard R.H."/>
            <person name="Michaelsen T.Y."/>
            <person name="Andersen M.H."/>
            <person name="Karst S.M."/>
            <person name="Dueholm M.S."/>
            <person name="Nielsen P.H."/>
            <person name="Albertsen M."/>
        </authorList>
    </citation>
    <scope>NUCLEOTIDE SEQUENCE [LARGE SCALE GENOMIC DNA]</scope>
    <source>
        <strain evidence="1">Ribe_18-Q3-R11-54_BAT3C.373</strain>
    </source>
</reference>